<evidence type="ECO:0000256" key="1">
    <source>
        <dbReference type="ARBA" id="ARBA00022729"/>
    </source>
</evidence>
<dbReference type="InterPro" id="IPR013783">
    <property type="entry name" value="Ig-like_fold"/>
</dbReference>
<dbReference type="PANTHER" id="PTHR42721:SF41">
    <property type="entry name" value="GLYCOSIDE HYDROLASE FAMILY 3 C-TERMINAL DOMAIN-CONTAINING PROTEIN"/>
    <property type="match status" value="1"/>
</dbReference>
<dbReference type="OrthoDB" id="408728at2759"/>
<feature type="domain" description="Glycoside hydrolase family 3 N-terminal" evidence="5">
    <location>
        <begin position="134"/>
        <end position="376"/>
    </location>
</feature>
<dbReference type="InterPro" id="IPR036962">
    <property type="entry name" value="Glyco_hydro_3_N_sf"/>
</dbReference>
<comment type="caution">
    <text evidence="7">The sequence shown here is derived from an EMBL/GenBank/DDBJ whole genome shotgun (WGS) entry which is preliminary data.</text>
</comment>
<dbReference type="InterPro" id="IPR044993">
    <property type="entry name" value="BXL"/>
</dbReference>
<feature type="signal peptide" evidence="4">
    <location>
        <begin position="1"/>
        <end position="25"/>
    </location>
</feature>
<sequence>MMLRFIQITYLTLFCLLRELDGARASPKTQMSCQEGLKNDFSWCNTSLPIPTRVSNLISAILSSQPSTIPNLMTARGVQNDGSIVPDDPTNKYYPQSYEDLDIPVYNWGTNALHSLNQVSCYISPSGERYCPINFPSGPSLSSSFSAENIEKVGRYIARELRALYMVNLTHGLDIWGPVLNLSRDPRWGRIGEGGTEDAYWMGEVGKAWFEGFQNASYLGEERFLQGVATIKHMAVNSLENSDGEARDTIDVTVDKFMLSDYYLKPFKMSIKDAGAKGVMCSYNSVNGVPTCLSPSMSAARDTWGFDGYVTSDSDSIDDAWNPEYHGWADNGTDASAKAILDGKCGINSGNTFYNYLNDAVEEGLLTMDDVEVELAKSLKLRFDLGLFDPIEDQPLWTSISPEVDIGNSGAHSLSRLISEQSLVLLKNSGSTLPLSKTSNVAVVGPYANDSAVMVQPYPFTPMCSDDNKDFSCVDTIGQSFVNAGTNAVVSEGIDAFLDDLSTDDMMNEALEAVDNSDVVVVVLGIETCGMNPSHNFGMGSCHNQANLTDVYEYPDQYLELEAHDRTEIGLPKIQIDFAEKIIQAAGEKKVVLVLVNAGGVSLSPDLIDKFSAIVEAFYPGPYGGGALAESVYGDVNRWGRMPYSVYPLEFVEYTKMSEHDLRKDCGRTYKYYHGEEDLLWEFGEGLSLTDWSCEVKEGGDDVTFVTTGTDSVTLTLAVGNEGEREGDVVVLGYFRPVSLEVADDHGMLKQLFYVKRVSDVQGGEVVEVKVEIKLEDLSLVDDDGNFIAARGDYEIVFETGDKSRIDNSAATLKARIVGEEDIVLEEFPY</sequence>
<evidence type="ECO:0000256" key="3">
    <source>
        <dbReference type="ARBA" id="ARBA00023295"/>
    </source>
</evidence>
<evidence type="ECO:0000256" key="2">
    <source>
        <dbReference type="ARBA" id="ARBA00022801"/>
    </source>
</evidence>
<proteinExistence type="predicted"/>
<evidence type="ECO:0000259" key="6">
    <source>
        <dbReference type="Pfam" id="PF01915"/>
    </source>
</evidence>
<keyword evidence="1 4" id="KW-0732">Signal</keyword>
<dbReference type="Pfam" id="PF00933">
    <property type="entry name" value="Glyco_hydro_3"/>
    <property type="match status" value="1"/>
</dbReference>
<dbReference type="GO" id="GO:0009044">
    <property type="term" value="F:xylan 1,4-beta-xylosidase activity"/>
    <property type="evidence" value="ECO:0007669"/>
    <property type="project" value="InterPro"/>
</dbReference>
<dbReference type="Pfam" id="PF01915">
    <property type="entry name" value="Glyco_hydro_3_C"/>
    <property type="match status" value="1"/>
</dbReference>
<keyword evidence="2" id="KW-0378">Hydrolase</keyword>
<dbReference type="GO" id="GO:0045493">
    <property type="term" value="P:xylan catabolic process"/>
    <property type="evidence" value="ECO:0007669"/>
    <property type="project" value="InterPro"/>
</dbReference>
<dbReference type="SUPFAM" id="SSF51445">
    <property type="entry name" value="(Trans)glycosidases"/>
    <property type="match status" value="1"/>
</dbReference>
<evidence type="ECO:0000256" key="4">
    <source>
        <dbReference type="SAM" id="SignalP"/>
    </source>
</evidence>
<dbReference type="EMBL" id="BRXY01000325">
    <property type="protein sequence ID" value="GMH87315.1"/>
    <property type="molecule type" value="Genomic_DNA"/>
</dbReference>
<dbReference type="InterPro" id="IPR036881">
    <property type="entry name" value="Glyco_hydro_3_C_sf"/>
</dbReference>
<dbReference type="AlphaFoldDB" id="A0A9W7BG61"/>
<dbReference type="InterPro" id="IPR002772">
    <property type="entry name" value="Glyco_hydro_3_C"/>
</dbReference>
<protein>
    <recommendedName>
        <fullName evidence="9">Beta-glucosidase</fullName>
    </recommendedName>
</protein>
<reference evidence="8" key="1">
    <citation type="journal article" date="2023" name="Commun. Biol.">
        <title>Genome analysis of Parmales, the sister group of diatoms, reveals the evolutionary specialization of diatoms from phago-mixotrophs to photoautotrophs.</title>
        <authorList>
            <person name="Ban H."/>
            <person name="Sato S."/>
            <person name="Yoshikawa S."/>
            <person name="Yamada K."/>
            <person name="Nakamura Y."/>
            <person name="Ichinomiya M."/>
            <person name="Sato N."/>
            <person name="Blanc-Mathieu R."/>
            <person name="Endo H."/>
            <person name="Kuwata A."/>
            <person name="Ogata H."/>
        </authorList>
    </citation>
    <scope>NUCLEOTIDE SEQUENCE [LARGE SCALE GENOMIC DNA]</scope>
    <source>
        <strain evidence="8">NIES 3701</strain>
    </source>
</reference>
<feature type="domain" description="Glycoside hydrolase family 3 C-terminal" evidence="6">
    <location>
        <begin position="423"/>
        <end position="688"/>
    </location>
</feature>
<gene>
    <name evidence="7" type="ORF">TrST_g6494</name>
</gene>
<evidence type="ECO:0000259" key="5">
    <source>
        <dbReference type="Pfam" id="PF00933"/>
    </source>
</evidence>
<accession>A0A9W7BG61</accession>
<dbReference type="Gene3D" id="3.40.50.1700">
    <property type="entry name" value="Glycoside hydrolase family 3 C-terminal domain"/>
    <property type="match status" value="1"/>
</dbReference>
<evidence type="ECO:0008006" key="9">
    <source>
        <dbReference type="Google" id="ProtNLM"/>
    </source>
</evidence>
<name>A0A9W7BG61_9STRA</name>
<evidence type="ECO:0000313" key="8">
    <source>
        <dbReference type="Proteomes" id="UP001165085"/>
    </source>
</evidence>
<dbReference type="Gene3D" id="3.20.20.300">
    <property type="entry name" value="Glycoside hydrolase, family 3, N-terminal domain"/>
    <property type="match status" value="1"/>
</dbReference>
<dbReference type="PANTHER" id="PTHR42721">
    <property type="entry name" value="SUGAR HYDROLASE-RELATED"/>
    <property type="match status" value="1"/>
</dbReference>
<keyword evidence="3" id="KW-0326">Glycosidase</keyword>
<keyword evidence="8" id="KW-1185">Reference proteome</keyword>
<dbReference type="PRINTS" id="PR00133">
    <property type="entry name" value="GLHYDRLASE3"/>
</dbReference>
<feature type="chain" id="PRO_5040960345" description="Beta-glucosidase" evidence="4">
    <location>
        <begin position="26"/>
        <end position="830"/>
    </location>
</feature>
<dbReference type="GO" id="GO:0031222">
    <property type="term" value="P:arabinan catabolic process"/>
    <property type="evidence" value="ECO:0007669"/>
    <property type="project" value="TreeGrafter"/>
</dbReference>
<organism evidence="7 8">
    <name type="scientific">Triparma strigata</name>
    <dbReference type="NCBI Taxonomy" id="1606541"/>
    <lineage>
        <taxon>Eukaryota</taxon>
        <taxon>Sar</taxon>
        <taxon>Stramenopiles</taxon>
        <taxon>Ochrophyta</taxon>
        <taxon>Bolidophyceae</taxon>
        <taxon>Parmales</taxon>
        <taxon>Triparmaceae</taxon>
        <taxon>Triparma</taxon>
    </lineage>
</organism>
<dbReference type="SUPFAM" id="SSF52279">
    <property type="entry name" value="Beta-D-glucan exohydrolase, C-terminal domain"/>
    <property type="match status" value="1"/>
</dbReference>
<dbReference type="Proteomes" id="UP001165085">
    <property type="component" value="Unassembled WGS sequence"/>
</dbReference>
<dbReference type="InterPro" id="IPR001764">
    <property type="entry name" value="Glyco_hydro_3_N"/>
</dbReference>
<dbReference type="GO" id="GO:0046556">
    <property type="term" value="F:alpha-L-arabinofuranosidase activity"/>
    <property type="evidence" value="ECO:0007669"/>
    <property type="project" value="TreeGrafter"/>
</dbReference>
<evidence type="ECO:0000313" key="7">
    <source>
        <dbReference type="EMBL" id="GMH87315.1"/>
    </source>
</evidence>
<dbReference type="InterPro" id="IPR017853">
    <property type="entry name" value="GH"/>
</dbReference>
<dbReference type="Gene3D" id="2.60.40.10">
    <property type="entry name" value="Immunoglobulins"/>
    <property type="match status" value="1"/>
</dbReference>